<proteinExistence type="predicted"/>
<dbReference type="EMBL" id="JALJAT010000002">
    <property type="protein sequence ID" value="KAK4474066.1"/>
    <property type="molecule type" value="Genomic_DNA"/>
</dbReference>
<dbReference type="GO" id="GO:0046983">
    <property type="term" value="F:protein dimerization activity"/>
    <property type="evidence" value="ECO:0007669"/>
    <property type="project" value="InterPro"/>
</dbReference>
<accession>A0AAE1ZGX3</accession>
<evidence type="ECO:0000313" key="3">
    <source>
        <dbReference type="EMBL" id="KAK4474066.1"/>
    </source>
</evidence>
<organism evidence="3 4">
    <name type="scientific">Schistosoma mekongi</name>
    <name type="common">Parasitic worm</name>
    <dbReference type="NCBI Taxonomy" id="38744"/>
    <lineage>
        <taxon>Eukaryota</taxon>
        <taxon>Metazoa</taxon>
        <taxon>Spiralia</taxon>
        <taxon>Lophotrochozoa</taxon>
        <taxon>Platyhelminthes</taxon>
        <taxon>Trematoda</taxon>
        <taxon>Digenea</taxon>
        <taxon>Strigeidida</taxon>
        <taxon>Schistosomatoidea</taxon>
        <taxon>Schistosomatidae</taxon>
        <taxon>Schistosoma</taxon>
    </lineage>
</organism>
<evidence type="ECO:0000259" key="2">
    <source>
        <dbReference type="Pfam" id="PF00010"/>
    </source>
</evidence>
<name>A0AAE1ZGX3_SCHME</name>
<dbReference type="Gene3D" id="4.10.280.10">
    <property type="entry name" value="Helix-loop-helix DNA-binding domain"/>
    <property type="match status" value="1"/>
</dbReference>
<dbReference type="InterPro" id="IPR011598">
    <property type="entry name" value="bHLH_dom"/>
</dbReference>
<protein>
    <recommendedName>
        <fullName evidence="2">BHLH domain-containing protein</fullName>
    </recommendedName>
</protein>
<dbReference type="Pfam" id="PF00010">
    <property type="entry name" value="HLH"/>
    <property type="match status" value="1"/>
</dbReference>
<sequence length="291" mass="33566">MKIQNDQNSVDTNKSENNEIKKVHLTNMESNVKTCSRRGRKSTILPELREQTRRIQKQNIERSRRACIANKMSELHKLAMNMIGLNISEQPKTEKVDILGMCYEVFKNVSILLNENPELKEKLKQMCSEVGIKSTNKQKDISVIDIKSVKLNTDSCNQQSPPSLNKENHNPTCQNFLIPSDLSAFTPIRKMDYTSLQNTNLLEYHSTPKQFSFLTNDSGFYEMQSLNSLFHVNPINLQITKTFNDYTYLPQSNFQSNSIISPSQLKENIQESEKITVHGANNDKIMWRPYL</sequence>
<dbReference type="AlphaFoldDB" id="A0AAE1ZGX3"/>
<dbReference type="SUPFAM" id="SSF47459">
    <property type="entry name" value="HLH, helix-loop-helix DNA-binding domain"/>
    <property type="match status" value="1"/>
</dbReference>
<feature type="compositionally biased region" description="Polar residues" evidence="1">
    <location>
        <begin position="1"/>
        <end position="12"/>
    </location>
</feature>
<evidence type="ECO:0000256" key="1">
    <source>
        <dbReference type="SAM" id="MobiDB-lite"/>
    </source>
</evidence>
<reference evidence="3" key="2">
    <citation type="journal article" date="2023" name="Infect Dis Poverty">
        <title>Chromosome-scale genome of the human blood fluke Schistosoma mekongi and its implications for public health.</title>
        <authorList>
            <person name="Zhou M."/>
            <person name="Xu L."/>
            <person name="Xu D."/>
            <person name="Chen W."/>
            <person name="Khan J."/>
            <person name="Hu Y."/>
            <person name="Huang H."/>
            <person name="Wei H."/>
            <person name="Zhang Y."/>
            <person name="Chusongsang P."/>
            <person name="Tanasarnprasert K."/>
            <person name="Hu X."/>
            <person name="Limpanont Y."/>
            <person name="Lv Z."/>
        </authorList>
    </citation>
    <scope>NUCLEOTIDE SEQUENCE</scope>
    <source>
        <strain evidence="3">LV_2022a</strain>
    </source>
</reference>
<gene>
    <name evidence="3" type="ORF">MN116_003376</name>
</gene>
<evidence type="ECO:0000313" key="4">
    <source>
        <dbReference type="Proteomes" id="UP001292079"/>
    </source>
</evidence>
<comment type="caution">
    <text evidence="3">The sequence shown here is derived from an EMBL/GenBank/DDBJ whole genome shotgun (WGS) entry which is preliminary data.</text>
</comment>
<dbReference type="Proteomes" id="UP001292079">
    <property type="component" value="Unassembled WGS sequence"/>
</dbReference>
<reference evidence="3" key="1">
    <citation type="submission" date="2022-04" db="EMBL/GenBank/DDBJ databases">
        <authorList>
            <person name="Xu L."/>
            <person name="Lv Z."/>
        </authorList>
    </citation>
    <scope>NUCLEOTIDE SEQUENCE</scope>
    <source>
        <strain evidence="3">LV_2022a</strain>
    </source>
</reference>
<keyword evidence="4" id="KW-1185">Reference proteome</keyword>
<feature type="domain" description="BHLH" evidence="2">
    <location>
        <begin position="53"/>
        <end position="101"/>
    </location>
</feature>
<dbReference type="InterPro" id="IPR036638">
    <property type="entry name" value="HLH_DNA-bd_sf"/>
</dbReference>
<feature type="region of interest" description="Disordered" evidence="1">
    <location>
        <begin position="1"/>
        <end position="20"/>
    </location>
</feature>